<feature type="transmembrane region" description="Helical" evidence="1">
    <location>
        <begin position="127"/>
        <end position="149"/>
    </location>
</feature>
<dbReference type="InterPro" id="IPR005325">
    <property type="entry name" value="DUF308_memb"/>
</dbReference>
<feature type="transmembrane region" description="Helical" evidence="1">
    <location>
        <begin position="155"/>
        <end position="180"/>
    </location>
</feature>
<feature type="transmembrane region" description="Helical" evidence="1">
    <location>
        <begin position="73"/>
        <end position="92"/>
    </location>
</feature>
<keyword evidence="1" id="KW-0472">Membrane</keyword>
<dbReference type="PANTHER" id="PTHR34989">
    <property type="entry name" value="PROTEIN HDED"/>
    <property type="match status" value="1"/>
</dbReference>
<protein>
    <recommendedName>
        <fullName evidence="4">Acid-resistance membrane protein</fullName>
    </recommendedName>
</protein>
<organism evidence="2 3">
    <name type="scientific">Porphyromonas somerae</name>
    <dbReference type="NCBI Taxonomy" id="322095"/>
    <lineage>
        <taxon>Bacteria</taxon>
        <taxon>Pseudomonadati</taxon>
        <taxon>Bacteroidota</taxon>
        <taxon>Bacteroidia</taxon>
        <taxon>Bacteroidales</taxon>
        <taxon>Porphyromonadaceae</taxon>
        <taxon>Porphyromonas</taxon>
    </lineage>
</organism>
<dbReference type="GeneID" id="78162549"/>
<dbReference type="GO" id="GO:0005886">
    <property type="term" value="C:plasma membrane"/>
    <property type="evidence" value="ECO:0007669"/>
    <property type="project" value="TreeGrafter"/>
</dbReference>
<evidence type="ECO:0000313" key="2">
    <source>
        <dbReference type="EMBL" id="KXB73905.1"/>
    </source>
</evidence>
<feature type="transmembrane region" description="Helical" evidence="1">
    <location>
        <begin position="15"/>
        <end position="34"/>
    </location>
</feature>
<dbReference type="Proteomes" id="UP000070224">
    <property type="component" value="Unassembled WGS sequence"/>
</dbReference>
<reference evidence="3" key="1">
    <citation type="submission" date="2016-01" db="EMBL/GenBank/DDBJ databases">
        <authorList>
            <person name="Mitreva M."/>
            <person name="Pepin K.H."/>
            <person name="Mihindukulasuriya K.A."/>
            <person name="Fulton R."/>
            <person name="Fronick C."/>
            <person name="O'Laughlin M."/>
            <person name="Miner T."/>
            <person name="Herter B."/>
            <person name="Rosa B.A."/>
            <person name="Cordes M."/>
            <person name="Tomlinson C."/>
            <person name="Wollam A."/>
            <person name="Palsikar V.B."/>
            <person name="Mardis E.R."/>
            <person name="Wilson R.K."/>
        </authorList>
    </citation>
    <scope>NUCLEOTIDE SEQUENCE [LARGE SCALE GENOMIC DNA]</scope>
    <source>
        <strain evidence="3">KA00683</strain>
    </source>
</reference>
<dbReference type="PANTHER" id="PTHR34989:SF1">
    <property type="entry name" value="PROTEIN HDED"/>
    <property type="match status" value="1"/>
</dbReference>
<evidence type="ECO:0008006" key="4">
    <source>
        <dbReference type="Google" id="ProtNLM"/>
    </source>
</evidence>
<dbReference type="InterPro" id="IPR052712">
    <property type="entry name" value="Acid_resist_chaperone_HdeD"/>
</dbReference>
<dbReference type="RefSeq" id="WP_002682371.1">
    <property type="nucleotide sequence ID" value="NZ_KQ960463.1"/>
</dbReference>
<sequence length="210" mass="23377">MLHFFKSIRRSVKHWYIPLILGILFILCGIGVIISPQDSYLTLSILFSLSFLVSGIIETFFALQNTKNLNGWGWYLVSGLISLIMGIFLLMYPALSMFILPLVVGFTLLFRSFELLGFAFEEKEAGVLNWGNLAIVSVLSIILSFILIANPIFTGISLVVFTGLAFISTGISSVILSFNLKKLKGSAQKLSDDLKNRIEDLEKEVKEATK</sequence>
<keyword evidence="1" id="KW-1133">Transmembrane helix</keyword>
<dbReference type="OrthoDB" id="7059775at2"/>
<evidence type="ECO:0000256" key="1">
    <source>
        <dbReference type="SAM" id="Phobius"/>
    </source>
</evidence>
<name>A0A134B1U9_9PORP</name>
<keyword evidence="1" id="KW-0812">Transmembrane</keyword>
<gene>
    <name evidence="2" type="ORF">HMPREF3185_01843</name>
</gene>
<evidence type="ECO:0000313" key="3">
    <source>
        <dbReference type="Proteomes" id="UP000070224"/>
    </source>
</evidence>
<proteinExistence type="predicted"/>
<dbReference type="Pfam" id="PF03729">
    <property type="entry name" value="DUF308"/>
    <property type="match status" value="2"/>
</dbReference>
<feature type="transmembrane region" description="Helical" evidence="1">
    <location>
        <begin position="98"/>
        <end position="120"/>
    </location>
</feature>
<comment type="caution">
    <text evidence="2">The sequence shown here is derived from an EMBL/GenBank/DDBJ whole genome shotgun (WGS) entry which is preliminary data.</text>
</comment>
<dbReference type="PATRIC" id="fig|322095.3.peg.1818"/>
<keyword evidence="3" id="KW-1185">Reference proteome</keyword>
<dbReference type="AlphaFoldDB" id="A0A134B1U9"/>
<dbReference type="EMBL" id="LSDK01000130">
    <property type="protein sequence ID" value="KXB73905.1"/>
    <property type="molecule type" value="Genomic_DNA"/>
</dbReference>
<accession>A0A134B1U9</accession>
<feature type="transmembrane region" description="Helical" evidence="1">
    <location>
        <begin position="40"/>
        <end position="61"/>
    </location>
</feature>